<evidence type="ECO:0000313" key="1">
    <source>
        <dbReference type="EMBL" id="CEM37992.1"/>
    </source>
</evidence>
<proteinExistence type="predicted"/>
<sequence>MALKLLSHLPTVFASSAKSPSRDAIPWLFPETDLQGYIMAMCDDQLVQRVDYCLYRDALVRRLAEELAVDALKGGEKGKQAADCVIEKAASQIVWPDEDMEILSEVHDSKRNIDTIQYRPSPNWMEVIPARPEEKASSTLPDGHFAKLLNDVAERTNNTDVQQMSLESFYLALPYHRDPPSGQSSRCTARHRGSFLRVQIHMHEGSADGTLPPHVTITPYFRKYQEQFVAEGSPATEPVALTRLTWPRGGRRNGECASTRICVAA</sequence>
<reference evidence="1 2" key="1">
    <citation type="submission" date="2014-11" db="EMBL/GenBank/DDBJ databases">
        <authorList>
            <person name="Zhu J."/>
            <person name="Qi W."/>
            <person name="Song R."/>
        </authorList>
    </citation>
    <scope>NUCLEOTIDE SEQUENCE [LARGE SCALE GENOMIC DNA]</scope>
</reference>
<accession>A0A0G4H331</accession>
<evidence type="ECO:0000313" key="2">
    <source>
        <dbReference type="Proteomes" id="UP000041254"/>
    </source>
</evidence>
<protein>
    <submittedName>
        <fullName evidence="1">Uncharacterized protein</fullName>
    </submittedName>
</protein>
<organism evidence="1 2">
    <name type="scientific">Vitrella brassicaformis (strain CCMP3155)</name>
    <dbReference type="NCBI Taxonomy" id="1169540"/>
    <lineage>
        <taxon>Eukaryota</taxon>
        <taxon>Sar</taxon>
        <taxon>Alveolata</taxon>
        <taxon>Colpodellida</taxon>
        <taxon>Vitrellaceae</taxon>
        <taxon>Vitrella</taxon>
    </lineage>
</organism>
<dbReference type="Proteomes" id="UP000041254">
    <property type="component" value="Unassembled WGS sequence"/>
</dbReference>
<name>A0A0G4H331_VITBC</name>
<dbReference type="AlphaFoldDB" id="A0A0G4H331"/>
<keyword evidence="2" id="KW-1185">Reference proteome</keyword>
<dbReference type="InParanoid" id="A0A0G4H331"/>
<dbReference type="EMBL" id="CDMY01000964">
    <property type="protein sequence ID" value="CEM37992.1"/>
    <property type="molecule type" value="Genomic_DNA"/>
</dbReference>
<gene>
    <name evidence="1" type="ORF">Vbra_19468</name>
</gene>
<dbReference type="VEuPathDB" id="CryptoDB:Vbra_19468"/>